<reference evidence="7 8" key="1">
    <citation type="journal article" date="2018" name="Gigascience">
        <title>Genomes of trombidid mites reveal novel predicted allergens and laterally-transferred genes associated with secondary metabolism.</title>
        <authorList>
            <person name="Dong X."/>
            <person name="Chaisiri K."/>
            <person name="Xia D."/>
            <person name="Armstrong S.D."/>
            <person name="Fang Y."/>
            <person name="Donnelly M.J."/>
            <person name="Kadowaki T."/>
            <person name="McGarry J.W."/>
            <person name="Darby A.C."/>
            <person name="Makepeace B.L."/>
        </authorList>
    </citation>
    <scope>NUCLEOTIDE SEQUENCE [LARGE SCALE GENOMIC DNA]</scope>
    <source>
        <strain evidence="7">UoL-WK</strain>
    </source>
</reference>
<dbReference type="Proteomes" id="UP000285301">
    <property type="component" value="Unassembled WGS sequence"/>
</dbReference>
<evidence type="ECO:0000313" key="8">
    <source>
        <dbReference type="Proteomes" id="UP000285301"/>
    </source>
</evidence>
<feature type="transmembrane region" description="Helical" evidence="5">
    <location>
        <begin position="112"/>
        <end position="136"/>
    </location>
</feature>
<evidence type="ECO:0000256" key="4">
    <source>
        <dbReference type="ARBA" id="ARBA00023136"/>
    </source>
</evidence>
<comment type="caution">
    <text evidence="7">The sequence shown here is derived from an EMBL/GenBank/DDBJ whole genome shotgun (WGS) entry which is preliminary data.</text>
</comment>
<evidence type="ECO:0000259" key="6">
    <source>
        <dbReference type="PROSITE" id="PS50850"/>
    </source>
</evidence>
<feature type="transmembrane region" description="Helical" evidence="5">
    <location>
        <begin position="50"/>
        <end position="76"/>
    </location>
</feature>
<comment type="subcellular location">
    <subcellularLocation>
        <location evidence="1">Membrane</location>
        <topology evidence="1">Multi-pass membrane protein</topology>
    </subcellularLocation>
</comment>
<gene>
    <name evidence="7" type="ORF">B4U79_16223</name>
</gene>
<sequence length="437" mass="48901">MEKKKGSIDENTLATYGRRYIILILLCASTLTSSFQVYEQTSIGNVIVDYYSVTYIAVSWTANLNTIPNILLFYYIGKFINSYGLRKTMLAATFLCAVGSIIKCAALDRDHFWLLIIAKIFPCFLNVIFFYLAPVLAANWFKPNEAGLVIATVNALFAIGMCATFSLPILFKDASIDEIKKLFLTSSITCVLIYVALFCLIMLIVVDKPPTPPSLAAKKRSESESTKLKILISNRNFVLVSMITLFVFGFTQVFPLSLNESILSNFKANEGKDRILSLCGTLYLVFKFFGGFISPSIVRKYPKYKLILLLYLISTLLFTTLYLLSLSLACEWLLYASVAALGIVFSGFIVLIIDYAIEASFPFPESISVGIIYMTYSVSALILTQIVTILAQMFDTLCAYYVFVFVQAAAILLSMFLTEELNRRKANCEESDVQIKV</sequence>
<feature type="transmembrane region" description="Helical" evidence="5">
    <location>
        <begin position="369"/>
        <end position="393"/>
    </location>
</feature>
<dbReference type="GO" id="GO:0097037">
    <property type="term" value="P:heme export"/>
    <property type="evidence" value="ECO:0007669"/>
    <property type="project" value="TreeGrafter"/>
</dbReference>
<dbReference type="OrthoDB" id="422206at2759"/>
<dbReference type="SUPFAM" id="SSF103473">
    <property type="entry name" value="MFS general substrate transporter"/>
    <property type="match status" value="1"/>
</dbReference>
<dbReference type="Gene3D" id="1.20.1250.20">
    <property type="entry name" value="MFS general substrate transporter like domains"/>
    <property type="match status" value="2"/>
</dbReference>
<feature type="domain" description="Major facilitator superfamily (MFS) profile" evidence="6">
    <location>
        <begin position="22"/>
        <end position="422"/>
    </location>
</feature>
<dbReference type="GO" id="GO:0015232">
    <property type="term" value="F:heme transmembrane transporter activity"/>
    <property type="evidence" value="ECO:0007669"/>
    <property type="project" value="TreeGrafter"/>
</dbReference>
<feature type="transmembrane region" description="Helical" evidence="5">
    <location>
        <begin position="20"/>
        <end position="38"/>
    </location>
</feature>
<organism evidence="7 8">
    <name type="scientific">Dinothrombium tinctorium</name>
    <dbReference type="NCBI Taxonomy" id="1965070"/>
    <lineage>
        <taxon>Eukaryota</taxon>
        <taxon>Metazoa</taxon>
        <taxon>Ecdysozoa</taxon>
        <taxon>Arthropoda</taxon>
        <taxon>Chelicerata</taxon>
        <taxon>Arachnida</taxon>
        <taxon>Acari</taxon>
        <taxon>Acariformes</taxon>
        <taxon>Trombidiformes</taxon>
        <taxon>Prostigmata</taxon>
        <taxon>Anystina</taxon>
        <taxon>Parasitengona</taxon>
        <taxon>Trombidioidea</taxon>
        <taxon>Trombidiidae</taxon>
        <taxon>Dinothrombium</taxon>
    </lineage>
</organism>
<feature type="transmembrane region" description="Helical" evidence="5">
    <location>
        <begin position="148"/>
        <end position="171"/>
    </location>
</feature>
<dbReference type="GO" id="GO:0016020">
    <property type="term" value="C:membrane"/>
    <property type="evidence" value="ECO:0007669"/>
    <property type="project" value="UniProtKB-SubCell"/>
</dbReference>
<dbReference type="InterPro" id="IPR020846">
    <property type="entry name" value="MFS_dom"/>
</dbReference>
<feature type="transmembrane region" description="Helical" evidence="5">
    <location>
        <begin position="237"/>
        <end position="255"/>
    </location>
</feature>
<evidence type="ECO:0000256" key="3">
    <source>
        <dbReference type="ARBA" id="ARBA00022989"/>
    </source>
</evidence>
<dbReference type="EMBL" id="NCKU01004162">
    <property type="protein sequence ID" value="RWS06354.1"/>
    <property type="molecule type" value="Genomic_DNA"/>
</dbReference>
<dbReference type="InterPro" id="IPR011701">
    <property type="entry name" value="MFS"/>
</dbReference>
<keyword evidence="3 5" id="KW-1133">Transmembrane helix</keyword>
<feature type="transmembrane region" description="Helical" evidence="5">
    <location>
        <begin position="275"/>
        <end position="294"/>
    </location>
</feature>
<dbReference type="GO" id="GO:0020037">
    <property type="term" value="F:heme binding"/>
    <property type="evidence" value="ECO:0007669"/>
    <property type="project" value="TreeGrafter"/>
</dbReference>
<dbReference type="PANTHER" id="PTHR10924">
    <property type="entry name" value="MAJOR FACILITATOR SUPERFAMILY PROTEIN-RELATED"/>
    <property type="match status" value="1"/>
</dbReference>
<feature type="transmembrane region" description="Helical" evidence="5">
    <location>
        <begin position="88"/>
        <end position="106"/>
    </location>
</feature>
<dbReference type="PROSITE" id="PS50850">
    <property type="entry name" value="MFS"/>
    <property type="match status" value="1"/>
</dbReference>
<feature type="transmembrane region" description="Helical" evidence="5">
    <location>
        <begin position="306"/>
        <end position="326"/>
    </location>
</feature>
<accession>A0A3S4QQ56</accession>
<feature type="transmembrane region" description="Helical" evidence="5">
    <location>
        <begin position="183"/>
        <end position="206"/>
    </location>
</feature>
<keyword evidence="4 5" id="KW-0472">Membrane</keyword>
<name>A0A3S4QQ56_9ACAR</name>
<feature type="transmembrane region" description="Helical" evidence="5">
    <location>
        <begin position="399"/>
        <end position="417"/>
    </location>
</feature>
<keyword evidence="2 5" id="KW-0812">Transmembrane</keyword>
<dbReference type="PANTHER" id="PTHR10924:SF4">
    <property type="entry name" value="GH15861P"/>
    <property type="match status" value="1"/>
</dbReference>
<dbReference type="InterPro" id="IPR049680">
    <property type="entry name" value="FLVCR1-2_SLC49-like"/>
</dbReference>
<dbReference type="InterPro" id="IPR036259">
    <property type="entry name" value="MFS_trans_sf"/>
</dbReference>
<dbReference type="AlphaFoldDB" id="A0A3S4QQ56"/>
<keyword evidence="8" id="KW-1185">Reference proteome</keyword>
<evidence type="ECO:0000313" key="7">
    <source>
        <dbReference type="EMBL" id="RWS06354.1"/>
    </source>
</evidence>
<evidence type="ECO:0000256" key="2">
    <source>
        <dbReference type="ARBA" id="ARBA00022692"/>
    </source>
</evidence>
<evidence type="ECO:0000256" key="1">
    <source>
        <dbReference type="ARBA" id="ARBA00004141"/>
    </source>
</evidence>
<protein>
    <submittedName>
        <fullName evidence="7">Putative MFS-type transporter-like protein</fullName>
    </submittedName>
</protein>
<evidence type="ECO:0000256" key="5">
    <source>
        <dbReference type="SAM" id="Phobius"/>
    </source>
</evidence>
<proteinExistence type="predicted"/>
<dbReference type="Pfam" id="PF07690">
    <property type="entry name" value="MFS_1"/>
    <property type="match status" value="1"/>
</dbReference>
<feature type="transmembrane region" description="Helical" evidence="5">
    <location>
        <begin position="332"/>
        <end position="357"/>
    </location>
</feature>